<dbReference type="GO" id="GO:0008270">
    <property type="term" value="F:zinc ion binding"/>
    <property type="evidence" value="ECO:0007669"/>
    <property type="project" value="InterPro"/>
</dbReference>
<dbReference type="AlphaFoldDB" id="A0A6S7HJS7"/>
<sequence length="655" mass="74200">MWIIDSICQDQQNAFDYLHQLGEMEKEAESAVDEELNRWIHKKEELIEKKETLLCSKQNIWSDIHVEEAREDIHELKSAVEFLQSLKLGFQKQVKLSDFTGRTVAIDASCWIHKALAVSISQSGNRQRLADIFRKYLLIVKRAAMTIYIVFDGLLLPAKASEVEQRQSDREERLRKADNASLSSKEANKFRSQAASITFDDISTCIDICLEENVRYVMSPYEADAQITFLLNNGYADMVITEDSDLLAYGCKEVIMKLCLSGEGQHLLLDDILDGLKLNFQQFQNMCIVAGCDYLHNVRGIGIRGAYKIISSGDDMFSTLENKGAPNNYKDHFHETKAVFSHQTVFDVNTLKTVPLHMWESNTSTKTKHLCGKYPLYTLACYVCPCGCRMGVLEVTCNSTPNDSVEDMSPKTNGQEEIKIHIINVEEQPFSYNIPSFPVMSVDLLKVQYTWNGVTHLGVINAKEHSALKVGNYTCTSHCKINIGGVDYLVLWELHCDMATSCSAPIDPPGFNSVFNDEGETNVREVQETHCLPFKVLGTCYSTSRQKALEMAFDCMNEYNRPVFVKLKAEPTNQHDKNAIAVHIMTIDDWDKVGYIASELTKYLHEPLKANALDVTVNEVRFRTTFMLVGYYLTIDITKMGLWDDTVIKASSKVK</sequence>
<dbReference type="Gene3D" id="3.40.50.1010">
    <property type="entry name" value="5'-nuclease"/>
    <property type="match status" value="1"/>
</dbReference>
<keyword evidence="4" id="KW-0255">Endonuclease</keyword>
<dbReference type="Pfam" id="PF08797">
    <property type="entry name" value="HIRAN"/>
    <property type="match status" value="1"/>
</dbReference>
<organism evidence="7 8">
    <name type="scientific">Paramuricea clavata</name>
    <name type="common">Red gorgonian</name>
    <name type="synonym">Violescent sea-whip</name>
    <dbReference type="NCBI Taxonomy" id="317549"/>
    <lineage>
        <taxon>Eukaryota</taxon>
        <taxon>Metazoa</taxon>
        <taxon>Cnidaria</taxon>
        <taxon>Anthozoa</taxon>
        <taxon>Octocorallia</taxon>
        <taxon>Malacalcyonacea</taxon>
        <taxon>Plexauridae</taxon>
        <taxon>Paramuricea</taxon>
    </lineage>
</organism>
<dbReference type="PRINTS" id="PR00853">
    <property type="entry name" value="XPGRADSUPER"/>
</dbReference>
<dbReference type="Gene3D" id="1.10.150.20">
    <property type="entry name" value="5' to 3' exonuclease, C-terminal subdomain"/>
    <property type="match status" value="1"/>
</dbReference>
<keyword evidence="6" id="KW-0460">Magnesium</keyword>
<evidence type="ECO:0000256" key="1">
    <source>
        <dbReference type="ARBA" id="ARBA00001946"/>
    </source>
</evidence>
<dbReference type="Proteomes" id="UP001152795">
    <property type="component" value="Unassembled WGS sequence"/>
</dbReference>
<comment type="cofactor">
    <cofactor evidence="1">
        <name>Mg(2+)</name>
        <dbReference type="ChEBI" id="CHEBI:18420"/>
    </cofactor>
</comment>
<comment type="caution">
    <text evidence="7">The sequence shown here is derived from an EMBL/GenBank/DDBJ whole genome shotgun (WGS) entry which is preliminary data.</text>
</comment>
<evidence type="ECO:0000313" key="8">
    <source>
        <dbReference type="Proteomes" id="UP001152795"/>
    </source>
</evidence>
<dbReference type="GO" id="GO:0003677">
    <property type="term" value="F:DNA binding"/>
    <property type="evidence" value="ECO:0007669"/>
    <property type="project" value="InterPro"/>
</dbReference>
<dbReference type="GO" id="GO:0016818">
    <property type="term" value="F:hydrolase activity, acting on acid anhydrides, in phosphorus-containing anhydrides"/>
    <property type="evidence" value="ECO:0007669"/>
    <property type="project" value="InterPro"/>
</dbReference>
<dbReference type="PANTHER" id="PTHR11081">
    <property type="entry name" value="FLAP ENDONUCLEASE FAMILY MEMBER"/>
    <property type="match status" value="1"/>
</dbReference>
<keyword evidence="8" id="KW-1185">Reference proteome</keyword>
<dbReference type="Pfam" id="PF00867">
    <property type="entry name" value="XPG_I"/>
    <property type="match status" value="1"/>
</dbReference>
<dbReference type="Pfam" id="PF00752">
    <property type="entry name" value="XPG_N"/>
    <property type="match status" value="1"/>
</dbReference>
<name>A0A6S7HJS7_PARCT</name>
<dbReference type="GO" id="GO:0017108">
    <property type="term" value="F:5'-flap endonuclease activity"/>
    <property type="evidence" value="ECO:0007669"/>
    <property type="project" value="TreeGrafter"/>
</dbReference>
<dbReference type="OrthoDB" id="26491at2759"/>
<evidence type="ECO:0000256" key="5">
    <source>
        <dbReference type="ARBA" id="ARBA00022801"/>
    </source>
</evidence>
<dbReference type="PANTHER" id="PTHR11081:SF9">
    <property type="entry name" value="FLAP ENDONUCLEASE 1"/>
    <property type="match status" value="1"/>
</dbReference>
<dbReference type="SMART" id="SM00484">
    <property type="entry name" value="XPGI"/>
    <property type="match status" value="1"/>
</dbReference>
<evidence type="ECO:0000313" key="7">
    <source>
        <dbReference type="EMBL" id="CAB3995551.1"/>
    </source>
</evidence>
<dbReference type="SUPFAM" id="SSF47807">
    <property type="entry name" value="5' to 3' exonuclease, C-terminal subdomain"/>
    <property type="match status" value="1"/>
</dbReference>
<keyword evidence="5" id="KW-0378">Hydrolase</keyword>
<protein>
    <submittedName>
        <fullName evidence="7">Exonuclease 1</fullName>
    </submittedName>
</protein>
<accession>A0A6S7HJS7</accession>
<dbReference type="InterPro" id="IPR008918">
    <property type="entry name" value="HhH2"/>
</dbReference>
<reference evidence="7" key="1">
    <citation type="submission" date="2020-04" db="EMBL/GenBank/DDBJ databases">
        <authorList>
            <person name="Alioto T."/>
            <person name="Alioto T."/>
            <person name="Gomez Garrido J."/>
        </authorList>
    </citation>
    <scope>NUCLEOTIDE SEQUENCE</scope>
    <source>
        <strain evidence="7">A484AB</strain>
    </source>
</reference>
<proteinExistence type="predicted"/>
<dbReference type="InterPro" id="IPR014905">
    <property type="entry name" value="HIRAN"/>
</dbReference>
<keyword evidence="3" id="KW-0479">Metal-binding</keyword>
<keyword evidence="7" id="KW-0269">Exonuclease</keyword>
<dbReference type="InterPro" id="IPR036279">
    <property type="entry name" value="5-3_exonuclease_C_sf"/>
</dbReference>
<dbReference type="SMART" id="SM00485">
    <property type="entry name" value="XPGN"/>
    <property type="match status" value="1"/>
</dbReference>
<evidence type="ECO:0000256" key="4">
    <source>
        <dbReference type="ARBA" id="ARBA00022759"/>
    </source>
</evidence>
<dbReference type="InterPro" id="IPR006085">
    <property type="entry name" value="XPG_DNA_repair_N"/>
</dbReference>
<dbReference type="SUPFAM" id="SSF88723">
    <property type="entry name" value="PIN domain-like"/>
    <property type="match status" value="1"/>
</dbReference>
<dbReference type="Gene3D" id="3.30.70.2330">
    <property type="match status" value="1"/>
</dbReference>
<gene>
    <name evidence="7" type="ORF">PACLA_8A015551</name>
</gene>
<evidence type="ECO:0000256" key="2">
    <source>
        <dbReference type="ARBA" id="ARBA00022722"/>
    </source>
</evidence>
<dbReference type="InterPro" id="IPR029060">
    <property type="entry name" value="PIN-like_dom_sf"/>
</dbReference>
<evidence type="ECO:0000256" key="6">
    <source>
        <dbReference type="ARBA" id="ARBA00022842"/>
    </source>
</evidence>
<dbReference type="GO" id="GO:0004527">
    <property type="term" value="F:exonuclease activity"/>
    <property type="evidence" value="ECO:0007669"/>
    <property type="project" value="UniProtKB-KW"/>
</dbReference>
<dbReference type="SMART" id="SM00279">
    <property type="entry name" value="HhH2"/>
    <property type="match status" value="1"/>
</dbReference>
<keyword evidence="2" id="KW-0540">Nuclease</keyword>
<evidence type="ECO:0000256" key="3">
    <source>
        <dbReference type="ARBA" id="ARBA00022723"/>
    </source>
</evidence>
<dbReference type="InterPro" id="IPR006086">
    <property type="entry name" value="XPG-I_dom"/>
</dbReference>
<dbReference type="InterPro" id="IPR006084">
    <property type="entry name" value="XPG/Rad2"/>
</dbReference>
<dbReference type="EMBL" id="CACRXK020002684">
    <property type="protein sequence ID" value="CAB3995551.1"/>
    <property type="molecule type" value="Genomic_DNA"/>
</dbReference>